<dbReference type="OrthoDB" id="9788733at2"/>
<sequence length="309" mass="36411">MHFYIFILFFSIFSYVKAFENINFIFDFSYVGRDKDIYSVDDEHSDFMMNKDKGFNLNYGELSISYPVEKGIKLKGVFHLTEESFEIGELYFFTGDTFRLKGGKFRSSVGILNERHQHEWEFSDIPVFYQSFFGYHALTEKGIQVSYHHKYIISGFEILQGENEYSFGKGKGDLFTFFVKGNLPYIKPVFSYLDGGFREDQSSGRTRMIFTGAEISSFKNVRFQGEYAYRIKEGDKSSGYYIQMVYSAEKAVETGLRYGYVENGEYRYSGMITFRFSEYIKLRAQYNYYRSQINEFILELTFKTGEDEH</sequence>
<evidence type="ECO:0000313" key="1">
    <source>
        <dbReference type="EMBL" id="ACO04624.1"/>
    </source>
</evidence>
<dbReference type="SUPFAM" id="SSF56935">
    <property type="entry name" value="Porins"/>
    <property type="match status" value="1"/>
</dbReference>
<dbReference type="PaxDb" id="123214-PERMA_1331"/>
<keyword evidence="2" id="KW-1185">Reference proteome</keyword>
<evidence type="ECO:0000313" key="2">
    <source>
        <dbReference type="Proteomes" id="UP000001366"/>
    </source>
</evidence>
<dbReference type="HOGENOM" id="CLU_899706_0_0_0"/>
<gene>
    <name evidence="1" type="ordered locus">PERMA_1331</name>
</gene>
<dbReference type="Proteomes" id="UP000001366">
    <property type="component" value="Chromosome"/>
</dbReference>
<proteinExistence type="predicted"/>
<protein>
    <submittedName>
        <fullName evidence="1">Uncharacterized protein</fullName>
    </submittedName>
</protein>
<name>C0QR04_PERMH</name>
<dbReference type="AlphaFoldDB" id="C0QR04"/>
<dbReference type="RefSeq" id="WP_012676861.1">
    <property type="nucleotide sequence ID" value="NC_012440.1"/>
</dbReference>
<dbReference type="eggNOG" id="COG3746">
    <property type="taxonomic scope" value="Bacteria"/>
</dbReference>
<reference evidence="1 2" key="1">
    <citation type="journal article" date="2009" name="J. Bacteriol.">
        <title>Complete and draft genome sequences of six members of the Aquificales.</title>
        <authorList>
            <person name="Reysenbach A.L."/>
            <person name="Hamamura N."/>
            <person name="Podar M."/>
            <person name="Griffiths E."/>
            <person name="Ferreira S."/>
            <person name="Hochstein R."/>
            <person name="Heidelberg J."/>
            <person name="Johnson J."/>
            <person name="Mead D."/>
            <person name="Pohorille A."/>
            <person name="Sarmiento M."/>
            <person name="Schweighofer K."/>
            <person name="Seshadri R."/>
            <person name="Voytek M.A."/>
        </authorList>
    </citation>
    <scope>NUCLEOTIDE SEQUENCE [LARGE SCALE GENOMIC DNA]</scope>
    <source>
        <strain evidence="2">DSM 14350 / EX-H1</strain>
    </source>
</reference>
<organism evidence="1 2">
    <name type="scientific">Persephonella marina (strain DSM 14350 / EX-H1)</name>
    <dbReference type="NCBI Taxonomy" id="123214"/>
    <lineage>
        <taxon>Bacteria</taxon>
        <taxon>Pseudomonadati</taxon>
        <taxon>Aquificota</taxon>
        <taxon>Aquificia</taxon>
        <taxon>Aquificales</taxon>
        <taxon>Hydrogenothermaceae</taxon>
        <taxon>Persephonella</taxon>
    </lineage>
</organism>
<dbReference type="KEGG" id="pmx:PERMA_1331"/>
<dbReference type="STRING" id="123214.PERMA_1331"/>
<dbReference type="EMBL" id="CP001230">
    <property type="protein sequence ID" value="ACO04624.1"/>
    <property type="molecule type" value="Genomic_DNA"/>
</dbReference>
<accession>C0QR04</accession>